<dbReference type="Gene3D" id="3.40.630.30">
    <property type="match status" value="1"/>
</dbReference>
<name>A0A7W5FPQ6_9BACL</name>
<organism evidence="2 3">
    <name type="scientific">Paenibacillus phyllosphaerae</name>
    <dbReference type="NCBI Taxonomy" id="274593"/>
    <lineage>
        <taxon>Bacteria</taxon>
        <taxon>Bacillati</taxon>
        <taxon>Bacillota</taxon>
        <taxon>Bacilli</taxon>
        <taxon>Bacillales</taxon>
        <taxon>Paenibacillaceae</taxon>
        <taxon>Paenibacillus</taxon>
    </lineage>
</organism>
<feature type="domain" description="N-acetyltransferase" evidence="1">
    <location>
        <begin position="13"/>
        <end position="176"/>
    </location>
</feature>
<reference evidence="2 3" key="1">
    <citation type="submission" date="2020-08" db="EMBL/GenBank/DDBJ databases">
        <title>Genomic Encyclopedia of Type Strains, Phase III (KMG-III): the genomes of soil and plant-associated and newly described type strains.</title>
        <authorList>
            <person name="Whitman W."/>
        </authorList>
    </citation>
    <scope>NUCLEOTIDE SEQUENCE [LARGE SCALE GENOMIC DNA]</scope>
    <source>
        <strain evidence="2 3">CECT 5862</strain>
    </source>
</reference>
<dbReference type="Proteomes" id="UP000570361">
    <property type="component" value="Unassembled WGS sequence"/>
</dbReference>
<dbReference type="Pfam" id="PF13302">
    <property type="entry name" value="Acetyltransf_3"/>
    <property type="match status" value="1"/>
</dbReference>
<dbReference type="GO" id="GO:0016747">
    <property type="term" value="F:acyltransferase activity, transferring groups other than amino-acyl groups"/>
    <property type="evidence" value="ECO:0007669"/>
    <property type="project" value="InterPro"/>
</dbReference>
<dbReference type="RefSeq" id="WP_343060640.1">
    <property type="nucleotide sequence ID" value="NZ_JACHXK010000013.1"/>
</dbReference>
<protein>
    <submittedName>
        <fullName evidence="2">RimJ/RimL family protein N-acetyltransferase</fullName>
    </submittedName>
</protein>
<dbReference type="PROSITE" id="PS51186">
    <property type="entry name" value="GNAT"/>
    <property type="match status" value="1"/>
</dbReference>
<dbReference type="InterPro" id="IPR000182">
    <property type="entry name" value="GNAT_dom"/>
</dbReference>
<accession>A0A7W5FPQ6</accession>
<comment type="caution">
    <text evidence="2">The sequence shown here is derived from an EMBL/GenBank/DDBJ whole genome shotgun (WGS) entry which is preliminary data.</text>
</comment>
<keyword evidence="3" id="KW-1185">Reference proteome</keyword>
<gene>
    <name evidence="2" type="ORF">FHS18_004746</name>
</gene>
<dbReference type="SUPFAM" id="SSF55729">
    <property type="entry name" value="Acyl-CoA N-acyltransferases (Nat)"/>
    <property type="match status" value="1"/>
</dbReference>
<dbReference type="PANTHER" id="PTHR43610">
    <property type="entry name" value="BLL6696 PROTEIN"/>
    <property type="match status" value="1"/>
</dbReference>
<proteinExistence type="predicted"/>
<sequence length="211" mass="23682">MDAQAIVLTGEKVLLVPMTYAHVDALYEAARDPEIWRYTRENIVTLDDASRFVDRAMKAERTLPFVVTEQGTGRVLGSTRLYDLSPGNRSLELGVSWLRSDVWRTGVNRECKYLLLRHSFESLGTVRVQLKADVRNVRSQLAIERLGASREGIMRNHIILPDGTVRDSVIYSITDYEWPVVKSALEADLGLRNPAARTWSMAHAGEASPAV</sequence>
<dbReference type="InterPro" id="IPR016181">
    <property type="entry name" value="Acyl_CoA_acyltransferase"/>
</dbReference>
<evidence type="ECO:0000313" key="2">
    <source>
        <dbReference type="EMBL" id="MBB3112645.1"/>
    </source>
</evidence>
<dbReference type="EMBL" id="JACHXK010000013">
    <property type="protein sequence ID" value="MBB3112645.1"/>
    <property type="molecule type" value="Genomic_DNA"/>
</dbReference>
<evidence type="ECO:0000259" key="1">
    <source>
        <dbReference type="PROSITE" id="PS51186"/>
    </source>
</evidence>
<dbReference type="PANTHER" id="PTHR43610:SF1">
    <property type="entry name" value="N-ACETYLTRANSFERASE DOMAIN-CONTAINING PROTEIN"/>
    <property type="match status" value="1"/>
</dbReference>
<evidence type="ECO:0000313" key="3">
    <source>
        <dbReference type="Proteomes" id="UP000570361"/>
    </source>
</evidence>
<dbReference type="AlphaFoldDB" id="A0A7W5FPQ6"/>
<keyword evidence="2" id="KW-0808">Transferase</keyword>